<dbReference type="AlphaFoldDB" id="A0A366EC15"/>
<evidence type="ECO:0000256" key="7">
    <source>
        <dbReference type="ARBA" id="ARBA00022729"/>
    </source>
</evidence>
<protein>
    <recommendedName>
        <fullName evidence="4">serine-type D-Ala-D-Ala carboxypeptidase</fullName>
        <ecNumber evidence="4">3.4.16.4</ecNumber>
    </recommendedName>
</protein>
<evidence type="ECO:0000313" key="18">
    <source>
        <dbReference type="Proteomes" id="UP000252254"/>
    </source>
</evidence>
<evidence type="ECO:0000313" key="17">
    <source>
        <dbReference type="EMBL" id="RBO99950.1"/>
    </source>
</evidence>
<dbReference type="OrthoDB" id="9791132at2"/>
<gene>
    <name evidence="17" type="ORF">DES48_103278</name>
</gene>
<feature type="active site" description="Proton acceptor" evidence="13">
    <location>
        <position position="68"/>
    </location>
</feature>
<evidence type="ECO:0000256" key="2">
    <source>
        <dbReference type="ARBA" id="ARBA00004752"/>
    </source>
</evidence>
<accession>A0A366EC15</accession>
<feature type="binding site" evidence="14">
    <location>
        <position position="254"/>
    </location>
    <ligand>
        <name>substrate</name>
    </ligand>
</feature>
<dbReference type="InterPro" id="IPR012338">
    <property type="entry name" value="Beta-lactam/transpept-like"/>
</dbReference>
<evidence type="ECO:0000256" key="12">
    <source>
        <dbReference type="ARBA" id="ARBA00034000"/>
    </source>
</evidence>
<comment type="caution">
    <text evidence="17">The sequence shown here is derived from an EMBL/GenBank/DDBJ whole genome shotgun (WGS) entry which is preliminary data.</text>
</comment>
<comment type="similarity">
    <text evidence="3 15">Belongs to the peptidase S11 family.</text>
</comment>
<keyword evidence="7" id="KW-0732">Signal</keyword>
<dbReference type="GO" id="GO:0009002">
    <property type="term" value="F:serine-type D-Ala-D-Ala carboxypeptidase activity"/>
    <property type="evidence" value="ECO:0007669"/>
    <property type="project" value="UniProtKB-EC"/>
</dbReference>
<evidence type="ECO:0000256" key="1">
    <source>
        <dbReference type="ARBA" id="ARBA00003217"/>
    </source>
</evidence>
<evidence type="ECO:0000256" key="5">
    <source>
        <dbReference type="ARBA" id="ARBA00022645"/>
    </source>
</evidence>
<proteinExistence type="inferred from homology"/>
<evidence type="ECO:0000256" key="10">
    <source>
        <dbReference type="ARBA" id="ARBA00022984"/>
    </source>
</evidence>
<comment type="pathway">
    <text evidence="2">Cell wall biogenesis; peptidoglycan biosynthesis.</text>
</comment>
<dbReference type="InterPro" id="IPR012907">
    <property type="entry name" value="Peptidase_S11_C"/>
</dbReference>
<dbReference type="Pfam" id="PF00768">
    <property type="entry name" value="Peptidase_S11"/>
    <property type="match status" value="1"/>
</dbReference>
<feature type="domain" description="Peptidase S11 D-Ala-D-Ala carboxypeptidase A C-terminal" evidence="16">
    <location>
        <begin position="304"/>
        <end position="414"/>
    </location>
</feature>
<dbReference type="InterPro" id="IPR015956">
    <property type="entry name" value="Peniciliin-bd_prot_C_sf"/>
</dbReference>
<dbReference type="Gene3D" id="3.40.710.10">
    <property type="entry name" value="DD-peptidase/beta-lactamase superfamily"/>
    <property type="match status" value="1"/>
</dbReference>
<keyword evidence="6" id="KW-0645">Protease</keyword>
<dbReference type="Pfam" id="PF07943">
    <property type="entry name" value="PBP5_C"/>
    <property type="match status" value="1"/>
</dbReference>
<reference evidence="17 18" key="1">
    <citation type="submission" date="2018-06" db="EMBL/GenBank/DDBJ databases">
        <title>Genomic Encyclopedia of Type Strains, Phase IV (KMG-IV): sequencing the most valuable type-strain genomes for metagenomic binning, comparative biology and taxonomic classification.</title>
        <authorList>
            <person name="Goeker M."/>
        </authorList>
    </citation>
    <scope>NUCLEOTIDE SEQUENCE [LARGE SCALE GENOMIC DNA]</scope>
    <source>
        <strain evidence="17 18">DSM 15140</strain>
    </source>
</reference>
<dbReference type="GO" id="GO:0006508">
    <property type="term" value="P:proteolysis"/>
    <property type="evidence" value="ECO:0007669"/>
    <property type="project" value="UniProtKB-KW"/>
</dbReference>
<comment type="catalytic activity">
    <reaction evidence="12">
        <text>Preferential cleavage: (Ac)2-L-Lys-D-Ala-|-D-Ala. Also transpeptidation of peptidyl-alanyl moieties that are N-acyl substituents of D-alanine.</text>
        <dbReference type="EC" id="3.4.16.4"/>
    </reaction>
</comment>
<feature type="active site" description="Acyl-ester intermediate" evidence="13">
    <location>
        <position position="65"/>
    </location>
</feature>
<evidence type="ECO:0000256" key="11">
    <source>
        <dbReference type="ARBA" id="ARBA00023316"/>
    </source>
</evidence>
<evidence type="ECO:0000256" key="15">
    <source>
        <dbReference type="RuleBase" id="RU004016"/>
    </source>
</evidence>
<dbReference type="PRINTS" id="PR00725">
    <property type="entry name" value="DADACBPTASE1"/>
</dbReference>
<dbReference type="PANTHER" id="PTHR21581:SF11">
    <property type="entry name" value="D-ALANYL-D-ALANINE CARBOXYPEPTIDASE DACA"/>
    <property type="match status" value="1"/>
</dbReference>
<dbReference type="GO" id="GO:0071555">
    <property type="term" value="P:cell wall organization"/>
    <property type="evidence" value="ECO:0007669"/>
    <property type="project" value="UniProtKB-KW"/>
</dbReference>
<dbReference type="SMART" id="SM00936">
    <property type="entry name" value="PBP5_C"/>
    <property type="match status" value="1"/>
</dbReference>
<organism evidence="17 18">
    <name type="scientific">Paraliobacillus ryukyuensis</name>
    <dbReference type="NCBI Taxonomy" id="200904"/>
    <lineage>
        <taxon>Bacteria</taxon>
        <taxon>Bacillati</taxon>
        <taxon>Bacillota</taxon>
        <taxon>Bacilli</taxon>
        <taxon>Bacillales</taxon>
        <taxon>Bacillaceae</taxon>
        <taxon>Paraliobacillus</taxon>
    </lineage>
</organism>
<dbReference type="STRING" id="200904.GCA_900168775_00032"/>
<evidence type="ECO:0000256" key="6">
    <source>
        <dbReference type="ARBA" id="ARBA00022670"/>
    </source>
</evidence>
<sequence length="445" mass="49062">MKRRIKTSVYFVFAFVIFLTSIGFSPLQVAAADLDLKAESAILIDGETGQILFAKNADIKLPPASMTKMMTEYLTMEAIKNETITWETETGISNYAYRISGDSSSSGIGLRQDKQYTVKDLYEAMAINSDNAASIALAELIAGSEGEFVKMMNQKAEELGMKEYEFVNTTGLSNSDLGEDHPAGTDPNADNLLSARAAALLAYHLVNDYPESLEYSSQLTDELDGRTTQNWNWMLPWNNDNFAQYYYEGIDGLKTGHTDAAGYTFTGTAERDGRRLISVVMKTDSIGARFEQTKKLMDYGFNQFSKQELYPAGYQIEDESTLNVSKGKEDTVEVESKNAITATVKNGEEEAYSVNYRLNEDLLDEDGNLIAPVEKGQVVGTMELIYTGSKANGYITGDGQKQSVDLVATTAVEKSNWFMLALGAIGDFFGNIFTSVKDTVVGWFS</sequence>
<evidence type="ECO:0000256" key="9">
    <source>
        <dbReference type="ARBA" id="ARBA00022960"/>
    </source>
</evidence>
<keyword evidence="8" id="KW-0378">Hydrolase</keyword>
<dbReference type="UniPathway" id="UPA00219"/>
<dbReference type="InterPro" id="IPR001967">
    <property type="entry name" value="Peptidase_S11_N"/>
</dbReference>
<dbReference type="InterPro" id="IPR037167">
    <property type="entry name" value="Peptidase_S11_C_sf"/>
</dbReference>
<dbReference type="Gene3D" id="2.60.410.10">
    <property type="entry name" value="D-Ala-D-Ala carboxypeptidase, C-terminal domain"/>
    <property type="match status" value="1"/>
</dbReference>
<evidence type="ECO:0000256" key="3">
    <source>
        <dbReference type="ARBA" id="ARBA00007164"/>
    </source>
</evidence>
<keyword evidence="18" id="KW-1185">Reference proteome</keyword>
<evidence type="ECO:0000256" key="8">
    <source>
        <dbReference type="ARBA" id="ARBA00022801"/>
    </source>
</evidence>
<dbReference type="InterPro" id="IPR018044">
    <property type="entry name" value="Peptidase_S11"/>
</dbReference>
<dbReference type="GO" id="GO:0008360">
    <property type="term" value="P:regulation of cell shape"/>
    <property type="evidence" value="ECO:0007669"/>
    <property type="project" value="UniProtKB-KW"/>
</dbReference>
<dbReference type="SUPFAM" id="SSF69189">
    <property type="entry name" value="Penicillin-binding protein associated domain"/>
    <property type="match status" value="1"/>
</dbReference>
<dbReference type="GO" id="GO:0009252">
    <property type="term" value="P:peptidoglycan biosynthetic process"/>
    <property type="evidence" value="ECO:0007669"/>
    <property type="project" value="UniProtKB-UniPathway"/>
</dbReference>
<keyword evidence="9" id="KW-0133">Cell shape</keyword>
<evidence type="ECO:0000256" key="14">
    <source>
        <dbReference type="PIRSR" id="PIRSR618044-2"/>
    </source>
</evidence>
<name>A0A366EC15_9BACI</name>
<dbReference type="SUPFAM" id="SSF56601">
    <property type="entry name" value="beta-lactamase/transpeptidase-like"/>
    <property type="match status" value="1"/>
</dbReference>
<keyword evidence="11" id="KW-0961">Cell wall biogenesis/degradation</keyword>
<dbReference type="EC" id="3.4.16.4" evidence="4"/>
<evidence type="ECO:0000259" key="16">
    <source>
        <dbReference type="SMART" id="SM00936"/>
    </source>
</evidence>
<keyword evidence="10" id="KW-0573">Peptidoglycan synthesis</keyword>
<evidence type="ECO:0000256" key="13">
    <source>
        <dbReference type="PIRSR" id="PIRSR618044-1"/>
    </source>
</evidence>
<dbReference type="Proteomes" id="UP000252254">
    <property type="component" value="Unassembled WGS sequence"/>
</dbReference>
<feature type="active site" evidence="13">
    <location>
        <position position="129"/>
    </location>
</feature>
<dbReference type="RefSeq" id="WP_113868134.1">
    <property type="nucleotide sequence ID" value="NZ_BAABQN010000004.1"/>
</dbReference>
<dbReference type="EMBL" id="QNRI01000003">
    <property type="protein sequence ID" value="RBO99950.1"/>
    <property type="molecule type" value="Genomic_DNA"/>
</dbReference>
<evidence type="ECO:0000256" key="4">
    <source>
        <dbReference type="ARBA" id="ARBA00012448"/>
    </source>
</evidence>
<dbReference type="PANTHER" id="PTHR21581">
    <property type="entry name" value="D-ALANYL-D-ALANINE CARBOXYPEPTIDASE"/>
    <property type="match status" value="1"/>
</dbReference>
<keyword evidence="5 17" id="KW-0121">Carboxypeptidase</keyword>
<comment type="function">
    <text evidence="1">Removes C-terminal D-alanyl residues from sugar-peptide cell wall precursors.</text>
</comment>